<dbReference type="Proteomes" id="UP000293289">
    <property type="component" value="Unassembled WGS sequence"/>
</dbReference>
<proteinExistence type="predicted"/>
<name>A0A4Q7MAV3_9MICO</name>
<keyword evidence="2" id="KW-1185">Reference proteome</keyword>
<feature type="non-terminal residue" evidence="1">
    <location>
        <position position="27"/>
    </location>
</feature>
<protein>
    <submittedName>
        <fullName evidence="1">Uncharacterized protein</fullName>
    </submittedName>
</protein>
<organism evidence="1 2">
    <name type="scientific">Agromyces ramosus</name>
    <dbReference type="NCBI Taxonomy" id="33879"/>
    <lineage>
        <taxon>Bacteria</taxon>
        <taxon>Bacillati</taxon>
        <taxon>Actinomycetota</taxon>
        <taxon>Actinomycetes</taxon>
        <taxon>Micrococcales</taxon>
        <taxon>Microbacteriaceae</taxon>
        <taxon>Agromyces</taxon>
    </lineage>
</organism>
<dbReference type="EMBL" id="SGWY01000003">
    <property type="protein sequence ID" value="RZS64871.1"/>
    <property type="molecule type" value="Genomic_DNA"/>
</dbReference>
<comment type="caution">
    <text evidence="1">The sequence shown here is derived from an EMBL/GenBank/DDBJ whole genome shotgun (WGS) entry which is preliminary data.</text>
</comment>
<gene>
    <name evidence="1" type="ORF">EV187_3259</name>
</gene>
<reference evidence="1 2" key="1">
    <citation type="submission" date="2019-02" db="EMBL/GenBank/DDBJ databases">
        <title>Genomic Encyclopedia of Type Strains, Phase IV (KMG-IV): sequencing the most valuable type-strain genomes for metagenomic binning, comparative biology and taxonomic classification.</title>
        <authorList>
            <person name="Goeker M."/>
        </authorList>
    </citation>
    <scope>NUCLEOTIDE SEQUENCE [LARGE SCALE GENOMIC DNA]</scope>
    <source>
        <strain evidence="1 2">DSM 43045</strain>
    </source>
</reference>
<dbReference type="AlphaFoldDB" id="A0A4Q7MAV3"/>
<evidence type="ECO:0000313" key="1">
    <source>
        <dbReference type="EMBL" id="RZS64871.1"/>
    </source>
</evidence>
<accession>A0A4Q7MAV3</accession>
<evidence type="ECO:0000313" key="2">
    <source>
        <dbReference type="Proteomes" id="UP000293289"/>
    </source>
</evidence>
<sequence length="27" mass="3040">MDDLIDRDDNPELGRSLGLSRRQLLAA</sequence>